<dbReference type="PROSITE" id="PS51192">
    <property type="entry name" value="HELICASE_ATP_BIND_1"/>
    <property type="match status" value="1"/>
</dbReference>
<dbReference type="Gene3D" id="3.40.50.300">
    <property type="entry name" value="P-loop containing nucleotide triphosphate hydrolases"/>
    <property type="match status" value="2"/>
</dbReference>
<reference evidence="13 14" key="1">
    <citation type="submission" date="2014-04" db="EMBL/GenBank/DDBJ databases">
        <authorList>
            <consortium name="DOE Joint Genome Institute"/>
            <person name="Kuo A."/>
            <person name="Girlanda M."/>
            <person name="Perotto S."/>
            <person name="Kohler A."/>
            <person name="Nagy L.G."/>
            <person name="Floudas D."/>
            <person name="Copeland A."/>
            <person name="Barry K.W."/>
            <person name="Cichocki N."/>
            <person name="Veneault-Fourrey C."/>
            <person name="LaButti K."/>
            <person name="Lindquist E.A."/>
            <person name="Lipzen A."/>
            <person name="Lundell T."/>
            <person name="Morin E."/>
            <person name="Murat C."/>
            <person name="Sun H."/>
            <person name="Tunlid A."/>
            <person name="Henrissat B."/>
            <person name="Grigoriev I.V."/>
            <person name="Hibbett D.S."/>
            <person name="Martin F."/>
            <person name="Nordberg H.P."/>
            <person name="Cantor M.N."/>
            <person name="Hua S.X."/>
        </authorList>
    </citation>
    <scope>NUCLEOTIDE SEQUENCE [LARGE SCALE GENOMIC DNA]</scope>
    <source>
        <strain evidence="13 14">MUT 4182</strain>
    </source>
</reference>
<feature type="compositionally biased region" description="Basic residues" evidence="10">
    <location>
        <begin position="547"/>
        <end position="558"/>
    </location>
</feature>
<dbReference type="InterPro" id="IPR011545">
    <property type="entry name" value="DEAD/DEAH_box_helicase_dom"/>
</dbReference>
<feature type="region of interest" description="Disordered" evidence="10">
    <location>
        <begin position="56"/>
        <end position="75"/>
    </location>
</feature>
<keyword evidence="4 9" id="KW-0347">Helicase</keyword>
<evidence type="ECO:0000259" key="11">
    <source>
        <dbReference type="PROSITE" id="PS51192"/>
    </source>
</evidence>
<feature type="region of interest" description="Disordered" evidence="10">
    <location>
        <begin position="517"/>
        <end position="589"/>
    </location>
</feature>
<dbReference type="Proteomes" id="UP000054248">
    <property type="component" value="Unassembled WGS sequence"/>
</dbReference>
<dbReference type="InterPro" id="IPR027417">
    <property type="entry name" value="P-loop_NTPase"/>
</dbReference>
<dbReference type="InterPro" id="IPR014001">
    <property type="entry name" value="Helicase_ATP-bd"/>
</dbReference>
<dbReference type="GO" id="GO:0005829">
    <property type="term" value="C:cytosol"/>
    <property type="evidence" value="ECO:0007669"/>
    <property type="project" value="TreeGrafter"/>
</dbReference>
<feature type="domain" description="Helicase ATP-binding" evidence="11">
    <location>
        <begin position="158"/>
        <end position="342"/>
    </location>
</feature>
<comment type="catalytic activity">
    <reaction evidence="8">
        <text>ATP + H2O = ADP + phosphate + H(+)</text>
        <dbReference type="Rhea" id="RHEA:13065"/>
        <dbReference type="ChEBI" id="CHEBI:15377"/>
        <dbReference type="ChEBI" id="CHEBI:15378"/>
        <dbReference type="ChEBI" id="CHEBI:30616"/>
        <dbReference type="ChEBI" id="CHEBI:43474"/>
        <dbReference type="ChEBI" id="CHEBI:456216"/>
        <dbReference type="EC" id="3.6.4.13"/>
    </reaction>
</comment>
<dbReference type="CDD" id="cd18787">
    <property type="entry name" value="SF2_C_DEAD"/>
    <property type="match status" value="1"/>
</dbReference>
<evidence type="ECO:0000313" key="13">
    <source>
        <dbReference type="EMBL" id="KIO26766.1"/>
    </source>
</evidence>
<comment type="similarity">
    <text evidence="7">Belongs to the DEAD box helicase family. DDX52/ROK1 subfamily.</text>
</comment>
<evidence type="ECO:0000256" key="9">
    <source>
        <dbReference type="RuleBase" id="RU000492"/>
    </source>
</evidence>
<sequence>MEAFALLSRGGARFNKDRFRDQVRLFETTGEASTSSDTGIGAASLPTELDFFKYASGSDTKPRSTKSKGKLPAAATSPLLGSSMLLEDAMSVDEEGSSGDESSTGRSIHRIAATGSRIPEPAGDFEILSQRYGLSQLLLDNLASNELSHPTAIQCQAVPILLEKRDLAGISPTGTGKTLAYVLPMFALLGSPLTSKDRPEAQQGTKEHGPRALIVCPTRELAGQIYNECMKLAQGRKWNILLFSKGASSSEQKKAMGKVDIVIGTPLRILAAIREEAIRLDNVRYLVLDEADNLLDTDFGKQTEEVLESCTHPDLQKCIFSATLPQVAERVAKRVLVDPVRVVVGVKDSASLNVAQTLTYCGTEVGKLFALRQLLATSPPLPMLIFVQSKERAKQLYQELLYDNLTVDQLHSDMTSKQRIESVARMRRGETWVMVCTEVMARGMDFGGIKGVVNYDFPTTVQGYVHRIGRTGRAGRTGVAVTYFTDADVPFLRPIAQMINQTHAQIPEWTLKLNKARKMKSDEKRRRKVKRDSVTKVAGGLVGRRDALRRRHGGKKEKKLSPRGGRNGARTSSSAIDASGDDGEWSGLS</sequence>
<dbReference type="PANTHER" id="PTHR47959">
    <property type="entry name" value="ATP-DEPENDENT RNA HELICASE RHLE-RELATED"/>
    <property type="match status" value="1"/>
</dbReference>
<gene>
    <name evidence="13" type="ORF">M407DRAFT_74078</name>
</gene>
<dbReference type="SMART" id="SM00487">
    <property type="entry name" value="DEXDc"/>
    <property type="match status" value="1"/>
</dbReference>
<evidence type="ECO:0000256" key="8">
    <source>
        <dbReference type="ARBA" id="ARBA00047984"/>
    </source>
</evidence>
<evidence type="ECO:0000256" key="1">
    <source>
        <dbReference type="ARBA" id="ARBA00012552"/>
    </source>
</evidence>
<dbReference type="InterPro" id="IPR000629">
    <property type="entry name" value="RNA-helicase_DEAD-box_CS"/>
</dbReference>
<keyword evidence="3 9" id="KW-0378">Hydrolase</keyword>
<dbReference type="SUPFAM" id="SSF52540">
    <property type="entry name" value="P-loop containing nucleoside triphosphate hydrolases"/>
    <property type="match status" value="1"/>
</dbReference>
<keyword evidence="2 9" id="KW-0547">Nucleotide-binding</keyword>
<evidence type="ECO:0000256" key="7">
    <source>
        <dbReference type="ARBA" id="ARBA00024355"/>
    </source>
</evidence>
<dbReference type="PROSITE" id="PS51194">
    <property type="entry name" value="HELICASE_CTER"/>
    <property type="match status" value="1"/>
</dbReference>
<dbReference type="InterPro" id="IPR044764">
    <property type="entry name" value="DDX52/Rok1_DEADc"/>
</dbReference>
<name>A0A0C3QIM9_9AGAM</name>
<evidence type="ECO:0000256" key="4">
    <source>
        <dbReference type="ARBA" id="ARBA00022806"/>
    </source>
</evidence>
<dbReference type="GO" id="GO:0003723">
    <property type="term" value="F:RNA binding"/>
    <property type="evidence" value="ECO:0007669"/>
    <property type="project" value="UniProtKB-KW"/>
</dbReference>
<dbReference type="SMART" id="SM00490">
    <property type="entry name" value="HELICc"/>
    <property type="match status" value="1"/>
</dbReference>
<dbReference type="Pfam" id="PF00271">
    <property type="entry name" value="Helicase_C"/>
    <property type="match status" value="1"/>
</dbReference>
<dbReference type="OrthoDB" id="360161at2759"/>
<dbReference type="EC" id="3.6.4.13" evidence="1"/>
<feature type="domain" description="Helicase C-terminal" evidence="12">
    <location>
        <begin position="370"/>
        <end position="514"/>
    </location>
</feature>
<keyword evidence="14" id="KW-1185">Reference proteome</keyword>
<dbReference type="PANTHER" id="PTHR47959:SF15">
    <property type="entry name" value="RNA HELICASE"/>
    <property type="match status" value="1"/>
</dbReference>
<evidence type="ECO:0000256" key="10">
    <source>
        <dbReference type="SAM" id="MobiDB-lite"/>
    </source>
</evidence>
<keyword evidence="6" id="KW-0694">RNA-binding</keyword>
<dbReference type="InterPro" id="IPR001650">
    <property type="entry name" value="Helicase_C-like"/>
</dbReference>
<evidence type="ECO:0000256" key="5">
    <source>
        <dbReference type="ARBA" id="ARBA00022840"/>
    </source>
</evidence>
<dbReference type="PROSITE" id="PS00039">
    <property type="entry name" value="DEAD_ATP_HELICASE"/>
    <property type="match status" value="1"/>
</dbReference>
<evidence type="ECO:0000256" key="6">
    <source>
        <dbReference type="ARBA" id="ARBA00022884"/>
    </source>
</evidence>
<dbReference type="HOGENOM" id="CLU_003041_1_4_1"/>
<dbReference type="GO" id="GO:0005524">
    <property type="term" value="F:ATP binding"/>
    <property type="evidence" value="ECO:0007669"/>
    <property type="project" value="UniProtKB-KW"/>
</dbReference>
<dbReference type="AlphaFoldDB" id="A0A0C3QIM9"/>
<proteinExistence type="inferred from homology"/>
<dbReference type="InterPro" id="IPR050079">
    <property type="entry name" value="DEAD_box_RNA_helicase"/>
</dbReference>
<dbReference type="GO" id="GO:0030490">
    <property type="term" value="P:maturation of SSU-rRNA"/>
    <property type="evidence" value="ECO:0007669"/>
    <property type="project" value="InterPro"/>
</dbReference>
<evidence type="ECO:0000256" key="3">
    <source>
        <dbReference type="ARBA" id="ARBA00022801"/>
    </source>
</evidence>
<dbReference type="EMBL" id="KN823019">
    <property type="protein sequence ID" value="KIO26766.1"/>
    <property type="molecule type" value="Genomic_DNA"/>
</dbReference>
<organism evidence="13 14">
    <name type="scientific">Tulasnella calospora MUT 4182</name>
    <dbReference type="NCBI Taxonomy" id="1051891"/>
    <lineage>
        <taxon>Eukaryota</taxon>
        <taxon>Fungi</taxon>
        <taxon>Dikarya</taxon>
        <taxon>Basidiomycota</taxon>
        <taxon>Agaricomycotina</taxon>
        <taxon>Agaricomycetes</taxon>
        <taxon>Cantharellales</taxon>
        <taxon>Tulasnellaceae</taxon>
        <taxon>Tulasnella</taxon>
    </lineage>
</organism>
<protein>
    <recommendedName>
        <fullName evidence="1">RNA helicase</fullName>
        <ecNumber evidence="1">3.6.4.13</ecNumber>
    </recommendedName>
</protein>
<evidence type="ECO:0000313" key="14">
    <source>
        <dbReference type="Proteomes" id="UP000054248"/>
    </source>
</evidence>
<accession>A0A0C3QIM9</accession>
<reference evidence="14" key="2">
    <citation type="submission" date="2015-01" db="EMBL/GenBank/DDBJ databases">
        <title>Evolutionary Origins and Diversification of the Mycorrhizal Mutualists.</title>
        <authorList>
            <consortium name="DOE Joint Genome Institute"/>
            <consortium name="Mycorrhizal Genomics Consortium"/>
            <person name="Kohler A."/>
            <person name="Kuo A."/>
            <person name="Nagy L.G."/>
            <person name="Floudas D."/>
            <person name="Copeland A."/>
            <person name="Barry K.W."/>
            <person name="Cichocki N."/>
            <person name="Veneault-Fourrey C."/>
            <person name="LaButti K."/>
            <person name="Lindquist E.A."/>
            <person name="Lipzen A."/>
            <person name="Lundell T."/>
            <person name="Morin E."/>
            <person name="Murat C."/>
            <person name="Riley R."/>
            <person name="Ohm R."/>
            <person name="Sun H."/>
            <person name="Tunlid A."/>
            <person name="Henrissat B."/>
            <person name="Grigoriev I.V."/>
            <person name="Hibbett D.S."/>
            <person name="Martin F."/>
        </authorList>
    </citation>
    <scope>NUCLEOTIDE SEQUENCE [LARGE SCALE GENOMIC DNA]</scope>
    <source>
        <strain evidence="14">MUT 4182</strain>
    </source>
</reference>
<evidence type="ECO:0000256" key="2">
    <source>
        <dbReference type="ARBA" id="ARBA00022741"/>
    </source>
</evidence>
<dbReference type="CDD" id="cd17957">
    <property type="entry name" value="DEADc_DDX52"/>
    <property type="match status" value="1"/>
</dbReference>
<dbReference type="Pfam" id="PF00270">
    <property type="entry name" value="DEAD"/>
    <property type="match status" value="1"/>
</dbReference>
<dbReference type="GO" id="GO:0003724">
    <property type="term" value="F:RNA helicase activity"/>
    <property type="evidence" value="ECO:0007669"/>
    <property type="project" value="UniProtKB-EC"/>
</dbReference>
<feature type="compositionally biased region" description="Acidic residues" evidence="10">
    <location>
        <begin position="579"/>
        <end position="589"/>
    </location>
</feature>
<keyword evidence="5 9" id="KW-0067">ATP-binding</keyword>
<dbReference type="GO" id="GO:0016787">
    <property type="term" value="F:hydrolase activity"/>
    <property type="evidence" value="ECO:0007669"/>
    <property type="project" value="UniProtKB-KW"/>
</dbReference>
<dbReference type="STRING" id="1051891.A0A0C3QIM9"/>
<evidence type="ECO:0000259" key="12">
    <source>
        <dbReference type="PROSITE" id="PS51194"/>
    </source>
</evidence>